<name>A0ABS4DUH4_9HYPH</name>
<dbReference type="SUPFAM" id="SSF53850">
    <property type="entry name" value="Periplasmic binding protein-like II"/>
    <property type="match status" value="1"/>
</dbReference>
<dbReference type="EMBL" id="JAGGJU010000002">
    <property type="protein sequence ID" value="MBP1849259.1"/>
    <property type="molecule type" value="Genomic_DNA"/>
</dbReference>
<evidence type="ECO:0000259" key="6">
    <source>
        <dbReference type="SMART" id="SM00062"/>
    </source>
</evidence>
<evidence type="ECO:0000313" key="8">
    <source>
        <dbReference type="Proteomes" id="UP000759443"/>
    </source>
</evidence>
<evidence type="ECO:0000313" key="7">
    <source>
        <dbReference type="EMBL" id="MBP1849259.1"/>
    </source>
</evidence>
<sequence>MPRRSISTLMTSVILACTMGIGLSATGASAAEPVRIAVEGAFPPFNYLDSNQKLQGFDVEIADALCKAASIQCEFVVEEWDSMIPDLLADKYDVIVSSMSMSQERRQKVAFTARYYDSPSVLVRRKDDPVKGVAKGDWHGVKLGVTLSTAQAAYAQEKYEGAKITVFDKSPELYQGLEDGSVDIILEDKLAIYDWLANTKAGQCCDFDGGDIKDPVYFGEGAGIALRKEDTALLSQLNAALSQIQSDGTYDRINAKYFPFSIR</sequence>
<dbReference type="PANTHER" id="PTHR35936:SF13">
    <property type="entry name" value="HISTIDINE-BINDING PERIPLASMIC PROTEIN"/>
    <property type="match status" value="1"/>
</dbReference>
<reference evidence="7 8" key="1">
    <citation type="submission" date="2021-03" db="EMBL/GenBank/DDBJ databases">
        <title>Genomic Encyclopedia of Type Strains, Phase IV (KMG-IV): sequencing the most valuable type-strain genomes for metagenomic binning, comparative biology and taxonomic classification.</title>
        <authorList>
            <person name="Goeker M."/>
        </authorList>
    </citation>
    <scope>NUCLEOTIDE SEQUENCE [LARGE SCALE GENOMIC DNA]</scope>
    <source>
        <strain evidence="7 8">DSM 21600</strain>
    </source>
</reference>
<dbReference type="PANTHER" id="PTHR35936">
    <property type="entry name" value="MEMBRANE-BOUND LYTIC MUREIN TRANSGLYCOSYLASE F"/>
    <property type="match status" value="1"/>
</dbReference>
<accession>A0ABS4DUH4</accession>
<keyword evidence="8" id="KW-1185">Reference proteome</keyword>
<evidence type="ECO:0000256" key="1">
    <source>
        <dbReference type="ARBA" id="ARBA00004418"/>
    </source>
</evidence>
<dbReference type="RefSeq" id="WP_209942265.1">
    <property type="nucleotide sequence ID" value="NZ_JAGGJU010000002.1"/>
</dbReference>
<comment type="subcellular location">
    <subcellularLocation>
        <location evidence="1">Periplasm</location>
    </subcellularLocation>
</comment>
<feature type="signal peptide" evidence="5">
    <location>
        <begin position="1"/>
        <end position="30"/>
    </location>
</feature>
<dbReference type="InterPro" id="IPR018313">
    <property type="entry name" value="SBP_3_CS"/>
</dbReference>
<proteinExistence type="inferred from homology"/>
<keyword evidence="3 5" id="KW-0732">Signal</keyword>
<comment type="caution">
    <text evidence="7">The sequence shown here is derived from an EMBL/GenBank/DDBJ whole genome shotgun (WGS) entry which is preliminary data.</text>
</comment>
<gene>
    <name evidence="7" type="ORF">J2Z17_000680</name>
</gene>
<feature type="chain" id="PRO_5045245558" evidence="5">
    <location>
        <begin position="31"/>
        <end position="263"/>
    </location>
</feature>
<dbReference type="Pfam" id="PF00497">
    <property type="entry name" value="SBP_bac_3"/>
    <property type="match status" value="1"/>
</dbReference>
<dbReference type="SMART" id="SM00062">
    <property type="entry name" value="PBPb"/>
    <property type="match status" value="1"/>
</dbReference>
<feature type="domain" description="Solute-binding protein family 3/N-terminal" evidence="6">
    <location>
        <begin position="33"/>
        <end position="261"/>
    </location>
</feature>
<dbReference type="PROSITE" id="PS51257">
    <property type="entry name" value="PROKAR_LIPOPROTEIN"/>
    <property type="match status" value="1"/>
</dbReference>
<dbReference type="InterPro" id="IPR001638">
    <property type="entry name" value="Solute-binding_3/MltF_N"/>
</dbReference>
<protein>
    <submittedName>
        <fullName evidence="7">Polar amino acid transport system substrate-binding protein</fullName>
    </submittedName>
</protein>
<organism evidence="7 8">
    <name type="scientific">Rhizobium halophytocola</name>
    <dbReference type="NCBI Taxonomy" id="735519"/>
    <lineage>
        <taxon>Bacteria</taxon>
        <taxon>Pseudomonadati</taxon>
        <taxon>Pseudomonadota</taxon>
        <taxon>Alphaproteobacteria</taxon>
        <taxon>Hyphomicrobiales</taxon>
        <taxon>Rhizobiaceae</taxon>
        <taxon>Rhizobium/Agrobacterium group</taxon>
        <taxon>Rhizobium</taxon>
    </lineage>
</organism>
<dbReference type="CDD" id="cd01001">
    <property type="entry name" value="PBP2_HisJ_LAO_like"/>
    <property type="match status" value="1"/>
</dbReference>
<evidence type="ECO:0000256" key="3">
    <source>
        <dbReference type="ARBA" id="ARBA00022729"/>
    </source>
</evidence>
<dbReference type="PROSITE" id="PS01039">
    <property type="entry name" value="SBP_BACTERIAL_3"/>
    <property type="match status" value="1"/>
</dbReference>
<comment type="similarity">
    <text evidence="2 4">Belongs to the bacterial solute-binding protein 3 family.</text>
</comment>
<dbReference type="Gene3D" id="3.40.190.10">
    <property type="entry name" value="Periplasmic binding protein-like II"/>
    <property type="match status" value="2"/>
</dbReference>
<evidence type="ECO:0000256" key="2">
    <source>
        <dbReference type="ARBA" id="ARBA00010333"/>
    </source>
</evidence>
<dbReference type="Proteomes" id="UP000759443">
    <property type="component" value="Unassembled WGS sequence"/>
</dbReference>
<evidence type="ECO:0000256" key="5">
    <source>
        <dbReference type="SAM" id="SignalP"/>
    </source>
</evidence>
<evidence type="ECO:0000256" key="4">
    <source>
        <dbReference type="RuleBase" id="RU003744"/>
    </source>
</evidence>